<evidence type="ECO:0000256" key="4">
    <source>
        <dbReference type="ARBA" id="ARBA00022574"/>
    </source>
</evidence>
<feature type="repeat" description="WD" evidence="11">
    <location>
        <begin position="55"/>
        <end position="89"/>
    </location>
</feature>
<feature type="region of interest" description="Disordered" evidence="12">
    <location>
        <begin position="300"/>
        <end position="337"/>
    </location>
</feature>
<comment type="similarity">
    <text evidence="2">Belongs to the WD repeat SEC13 family.</text>
</comment>
<feature type="repeat" description="WD" evidence="11">
    <location>
        <begin position="347"/>
        <end position="378"/>
    </location>
</feature>
<comment type="subcellular location">
    <subcellularLocation>
        <location evidence="1">Nucleus</location>
        <location evidence="1">Nuclear pore complex</location>
    </subcellularLocation>
</comment>
<dbReference type="GO" id="GO:0005198">
    <property type="term" value="F:structural molecule activity"/>
    <property type="evidence" value="ECO:0007669"/>
    <property type="project" value="InterPro"/>
</dbReference>
<dbReference type="Gene3D" id="2.130.10.10">
    <property type="entry name" value="YVTN repeat-like/Quinoprotein amine dehydrogenase"/>
    <property type="match status" value="1"/>
</dbReference>
<dbReference type="InParanoid" id="A0A0D2B3P6"/>
<dbReference type="Pfam" id="PF00400">
    <property type="entry name" value="WD40"/>
    <property type="match status" value="2"/>
</dbReference>
<dbReference type="GO" id="GO:0051028">
    <property type="term" value="P:mRNA transport"/>
    <property type="evidence" value="ECO:0007669"/>
    <property type="project" value="UniProtKB-KW"/>
</dbReference>
<keyword evidence="8" id="KW-0811">Translocation</keyword>
<keyword evidence="14" id="KW-1185">Reference proteome</keyword>
<feature type="repeat" description="WD" evidence="11">
    <location>
        <begin position="11"/>
        <end position="43"/>
    </location>
</feature>
<dbReference type="PROSITE" id="PS50082">
    <property type="entry name" value="WD_REPEATS_2"/>
    <property type="match status" value="3"/>
</dbReference>
<dbReference type="InterPro" id="IPR036322">
    <property type="entry name" value="WD40_repeat_dom_sf"/>
</dbReference>
<dbReference type="SUPFAM" id="SSF50978">
    <property type="entry name" value="WD40 repeat-like"/>
    <property type="match status" value="1"/>
</dbReference>
<protein>
    <recommendedName>
        <fullName evidence="15">Anaphase-promoting complex subunit 4 WD40 domain-containing protein</fullName>
    </recommendedName>
</protein>
<dbReference type="GeneID" id="27311048"/>
<dbReference type="AlphaFoldDB" id="A0A0D2B3P6"/>
<evidence type="ECO:0000256" key="1">
    <source>
        <dbReference type="ARBA" id="ARBA00004567"/>
    </source>
</evidence>
<keyword evidence="5" id="KW-0677">Repeat</keyword>
<accession>A0A0D2B3P6</accession>
<keyword evidence="9" id="KW-0906">Nuclear pore complex</keyword>
<dbReference type="InterPro" id="IPR001680">
    <property type="entry name" value="WD40_rpt"/>
</dbReference>
<reference evidence="13 14" key="1">
    <citation type="submission" date="2015-01" db="EMBL/GenBank/DDBJ databases">
        <title>The Genome Sequence of Ochroconis gallopava CBS43764.</title>
        <authorList>
            <consortium name="The Broad Institute Genomics Platform"/>
            <person name="Cuomo C."/>
            <person name="de Hoog S."/>
            <person name="Gorbushina A."/>
            <person name="Stielow B."/>
            <person name="Teixiera M."/>
            <person name="Abouelleil A."/>
            <person name="Chapman S.B."/>
            <person name="Priest M."/>
            <person name="Young S.K."/>
            <person name="Wortman J."/>
            <person name="Nusbaum C."/>
            <person name="Birren B."/>
        </authorList>
    </citation>
    <scope>NUCLEOTIDE SEQUENCE [LARGE SCALE GENOMIC DNA]</scope>
    <source>
        <strain evidence="13 14">CBS 43764</strain>
    </source>
</reference>
<evidence type="ECO:0000313" key="14">
    <source>
        <dbReference type="Proteomes" id="UP000053259"/>
    </source>
</evidence>
<proteinExistence type="inferred from homology"/>
<dbReference type="STRING" id="253628.A0A0D2B3P6"/>
<dbReference type="RefSeq" id="XP_016215748.1">
    <property type="nucleotide sequence ID" value="XM_016356225.1"/>
</dbReference>
<dbReference type="SMART" id="SM00320">
    <property type="entry name" value="WD40"/>
    <property type="match status" value="4"/>
</dbReference>
<evidence type="ECO:0000256" key="7">
    <source>
        <dbReference type="ARBA" id="ARBA00022927"/>
    </source>
</evidence>
<feature type="compositionally biased region" description="Gly residues" evidence="12">
    <location>
        <begin position="311"/>
        <end position="320"/>
    </location>
</feature>
<dbReference type="Proteomes" id="UP000053259">
    <property type="component" value="Unassembled WGS sequence"/>
</dbReference>
<name>A0A0D2B3P6_9PEZI</name>
<evidence type="ECO:0000256" key="2">
    <source>
        <dbReference type="ARBA" id="ARBA00010102"/>
    </source>
</evidence>
<evidence type="ECO:0000256" key="5">
    <source>
        <dbReference type="ARBA" id="ARBA00022737"/>
    </source>
</evidence>
<dbReference type="PROSITE" id="PS50294">
    <property type="entry name" value="WD_REPEATS_REGION"/>
    <property type="match status" value="1"/>
</dbReference>
<dbReference type="InterPro" id="IPR015943">
    <property type="entry name" value="WD40/YVTN_repeat-like_dom_sf"/>
</dbReference>
<dbReference type="InterPro" id="IPR037363">
    <property type="entry name" value="Sec13/Seh1_fam"/>
</dbReference>
<dbReference type="GO" id="GO:0034198">
    <property type="term" value="P:cellular response to amino acid starvation"/>
    <property type="evidence" value="ECO:0007669"/>
    <property type="project" value="TreeGrafter"/>
</dbReference>
<evidence type="ECO:0000256" key="3">
    <source>
        <dbReference type="ARBA" id="ARBA00022448"/>
    </source>
</evidence>
<gene>
    <name evidence="13" type="ORF">PV09_03075</name>
</gene>
<keyword evidence="3" id="KW-0813">Transport</keyword>
<dbReference type="EMBL" id="KN847536">
    <property type="protein sequence ID" value="KIW05879.1"/>
    <property type="molecule type" value="Genomic_DNA"/>
</dbReference>
<dbReference type="OrthoDB" id="5566198at2759"/>
<keyword evidence="10" id="KW-0539">Nucleus</keyword>
<dbReference type="GO" id="GO:0031080">
    <property type="term" value="C:nuclear pore outer ring"/>
    <property type="evidence" value="ECO:0007669"/>
    <property type="project" value="TreeGrafter"/>
</dbReference>
<dbReference type="HOGENOM" id="CLU_032441_5_0_1"/>
<keyword evidence="4 11" id="KW-0853">WD repeat</keyword>
<evidence type="ECO:0000256" key="6">
    <source>
        <dbReference type="ARBA" id="ARBA00022816"/>
    </source>
</evidence>
<dbReference type="FunCoup" id="A0A0D2B3P6">
    <property type="interactions" value="1142"/>
</dbReference>
<keyword evidence="6" id="KW-0509">mRNA transport</keyword>
<dbReference type="PANTHER" id="PTHR11024">
    <property type="entry name" value="NUCLEAR PORE COMPLEX PROTEIN SEC13 / SEH1 FAMILY MEMBER"/>
    <property type="match status" value="1"/>
</dbReference>
<dbReference type="GO" id="GO:0035859">
    <property type="term" value="C:Seh1-associated complex"/>
    <property type="evidence" value="ECO:0007669"/>
    <property type="project" value="TreeGrafter"/>
</dbReference>
<dbReference type="PANTHER" id="PTHR11024:SF3">
    <property type="entry name" value="NUCLEOPORIN SEH1"/>
    <property type="match status" value="1"/>
</dbReference>
<dbReference type="VEuPathDB" id="FungiDB:PV09_03075"/>
<evidence type="ECO:0000256" key="12">
    <source>
        <dbReference type="SAM" id="MobiDB-lite"/>
    </source>
</evidence>
<evidence type="ECO:0000256" key="9">
    <source>
        <dbReference type="ARBA" id="ARBA00023132"/>
    </source>
</evidence>
<evidence type="ECO:0000313" key="13">
    <source>
        <dbReference type="EMBL" id="KIW05879.1"/>
    </source>
</evidence>
<dbReference type="GO" id="GO:1904263">
    <property type="term" value="P:positive regulation of TORC1 signaling"/>
    <property type="evidence" value="ECO:0007669"/>
    <property type="project" value="TreeGrafter"/>
</dbReference>
<keyword evidence="7" id="KW-0653">Protein transport</keyword>
<evidence type="ECO:0000256" key="11">
    <source>
        <dbReference type="PROSITE-ProRule" id="PRU00221"/>
    </source>
</evidence>
<dbReference type="GO" id="GO:0015031">
    <property type="term" value="P:protein transport"/>
    <property type="evidence" value="ECO:0007669"/>
    <property type="project" value="UniProtKB-KW"/>
</dbReference>
<evidence type="ECO:0008006" key="15">
    <source>
        <dbReference type="Google" id="ProtNLM"/>
    </source>
</evidence>
<evidence type="ECO:0000256" key="10">
    <source>
        <dbReference type="ARBA" id="ARBA00023242"/>
    </source>
</evidence>
<organism evidence="13 14">
    <name type="scientific">Verruconis gallopava</name>
    <dbReference type="NCBI Taxonomy" id="253628"/>
    <lineage>
        <taxon>Eukaryota</taxon>
        <taxon>Fungi</taxon>
        <taxon>Dikarya</taxon>
        <taxon>Ascomycota</taxon>
        <taxon>Pezizomycotina</taxon>
        <taxon>Dothideomycetes</taxon>
        <taxon>Pleosporomycetidae</taxon>
        <taxon>Venturiales</taxon>
        <taxon>Sympoventuriaceae</taxon>
        <taxon>Verruconis</taxon>
    </lineage>
</organism>
<sequence length="397" mass="44682">MTSNQNFTSFEQSHRDVVLAVDFNLYGTRMATASADHRVKVYDRKDDAWHLVDTFGAHDAEITDIKWNGPYMGEIIGTVGEDGRFRLWQEDVTEMPNSGRRFKYMFETTSDTRVPFMSLDFKNIANTETYVALATRDGFLKVLEPVDHDNLAGQWHTMWDRYLCKTPERTEETSFKVSFHHERFPCWTAVRAGLDRRALSLAVTCMDAVKIFRTDKDRRFYQVAELKNARDLVRDVSWANGSMRGWDVIATASKDGCLRIYELHADANASLVTDSFGSGSIAESTTLEKNANSVAHEHKVGRKHQTALSGIGAGLQGSSGGDRDQRGRQGEGAPKRIKETATMVEEINLHRGALWKVAFSQSGDVLASTGDDGTVHTWRRALDGRWHEYAEVDLASD</sequence>
<feature type="compositionally biased region" description="Basic and acidic residues" evidence="12">
    <location>
        <begin position="321"/>
        <end position="337"/>
    </location>
</feature>
<evidence type="ECO:0000256" key="8">
    <source>
        <dbReference type="ARBA" id="ARBA00023010"/>
    </source>
</evidence>